<proteinExistence type="predicted"/>
<dbReference type="Proteomes" id="UP000682733">
    <property type="component" value="Unassembled WGS sequence"/>
</dbReference>
<protein>
    <submittedName>
        <fullName evidence="1">Uncharacterized protein</fullName>
    </submittedName>
</protein>
<dbReference type="EMBL" id="CAJNOK010045446">
    <property type="protein sequence ID" value="CAF1578902.1"/>
    <property type="molecule type" value="Genomic_DNA"/>
</dbReference>
<evidence type="ECO:0000313" key="2">
    <source>
        <dbReference type="EMBL" id="CAF4377454.1"/>
    </source>
</evidence>
<comment type="caution">
    <text evidence="1">The sequence shown here is derived from an EMBL/GenBank/DDBJ whole genome shotgun (WGS) entry which is preliminary data.</text>
</comment>
<accession>A0A8S2FWU1</accession>
<sequence length="52" mass="6080">MRNIVQMCIRNLLVEVTICWTDPKTNLEGKNILCEQIVNDIGLLYQDMERAK</sequence>
<feature type="non-terminal residue" evidence="1">
    <location>
        <position position="1"/>
    </location>
</feature>
<organism evidence="1 3">
    <name type="scientific">Didymodactylos carnosus</name>
    <dbReference type="NCBI Taxonomy" id="1234261"/>
    <lineage>
        <taxon>Eukaryota</taxon>
        <taxon>Metazoa</taxon>
        <taxon>Spiralia</taxon>
        <taxon>Gnathifera</taxon>
        <taxon>Rotifera</taxon>
        <taxon>Eurotatoria</taxon>
        <taxon>Bdelloidea</taxon>
        <taxon>Philodinida</taxon>
        <taxon>Philodinidae</taxon>
        <taxon>Didymodactylos</taxon>
    </lineage>
</organism>
<evidence type="ECO:0000313" key="3">
    <source>
        <dbReference type="Proteomes" id="UP000677228"/>
    </source>
</evidence>
<gene>
    <name evidence="1" type="ORF">OVA965_LOCUS40847</name>
    <name evidence="2" type="ORF">TMI583_LOCUS42361</name>
</gene>
<evidence type="ECO:0000313" key="1">
    <source>
        <dbReference type="EMBL" id="CAF1578902.1"/>
    </source>
</evidence>
<name>A0A8S2FWU1_9BILA</name>
<dbReference type="AlphaFoldDB" id="A0A8S2FWU1"/>
<dbReference type="EMBL" id="CAJOBA010068462">
    <property type="protein sequence ID" value="CAF4377454.1"/>
    <property type="molecule type" value="Genomic_DNA"/>
</dbReference>
<dbReference type="Proteomes" id="UP000677228">
    <property type="component" value="Unassembled WGS sequence"/>
</dbReference>
<reference evidence="1" key="1">
    <citation type="submission" date="2021-02" db="EMBL/GenBank/DDBJ databases">
        <authorList>
            <person name="Nowell W R."/>
        </authorList>
    </citation>
    <scope>NUCLEOTIDE SEQUENCE</scope>
</reference>